<sequence>MGHRADSVHTCVSLKRLPRAEIVVNIDPTYWGYMWAIEYRPLSEDAKPLTGGDYNTLNPILGS</sequence>
<reference evidence="2" key="1">
    <citation type="submission" date="2016-06" db="EMBL/GenBank/DDBJ databases">
        <title>Parallel loss of symbiosis genes in relatives of nitrogen-fixing non-legume Parasponia.</title>
        <authorList>
            <person name="Van Velzen R."/>
            <person name="Holmer R."/>
            <person name="Bu F."/>
            <person name="Rutten L."/>
            <person name="Van Zeijl A."/>
            <person name="Liu W."/>
            <person name="Santuari L."/>
            <person name="Cao Q."/>
            <person name="Sharma T."/>
            <person name="Shen D."/>
            <person name="Roswanjaya Y."/>
            <person name="Wardhani T."/>
            <person name="Kalhor M.S."/>
            <person name="Jansen J."/>
            <person name="Van den Hoogen J."/>
            <person name="Gungor B."/>
            <person name="Hartog M."/>
            <person name="Hontelez J."/>
            <person name="Verver J."/>
            <person name="Yang W.-C."/>
            <person name="Schijlen E."/>
            <person name="Repin R."/>
            <person name="Schilthuizen M."/>
            <person name="Schranz E."/>
            <person name="Heidstra R."/>
            <person name="Miyata K."/>
            <person name="Fedorova E."/>
            <person name="Kohlen W."/>
            <person name="Bisseling T."/>
            <person name="Smit S."/>
            <person name="Geurts R."/>
        </authorList>
    </citation>
    <scope>NUCLEOTIDE SEQUENCE [LARGE SCALE GENOMIC DNA]</scope>
    <source>
        <strain evidence="2">cv. WU1-14</strain>
    </source>
</reference>
<evidence type="ECO:0000313" key="2">
    <source>
        <dbReference type="Proteomes" id="UP000237105"/>
    </source>
</evidence>
<name>A0A2P5DQM9_PARAD</name>
<comment type="caution">
    <text evidence="1">The sequence shown here is derived from an EMBL/GenBank/DDBJ whole genome shotgun (WGS) entry which is preliminary data.</text>
</comment>
<evidence type="ECO:0000313" key="1">
    <source>
        <dbReference type="EMBL" id="PON75581.1"/>
    </source>
</evidence>
<proteinExistence type="predicted"/>
<gene>
    <name evidence="1" type="ORF">PanWU01x14_042060</name>
</gene>
<accession>A0A2P5DQM9</accession>
<organism evidence="1 2">
    <name type="scientific">Parasponia andersonii</name>
    <name type="common">Sponia andersonii</name>
    <dbReference type="NCBI Taxonomy" id="3476"/>
    <lineage>
        <taxon>Eukaryota</taxon>
        <taxon>Viridiplantae</taxon>
        <taxon>Streptophyta</taxon>
        <taxon>Embryophyta</taxon>
        <taxon>Tracheophyta</taxon>
        <taxon>Spermatophyta</taxon>
        <taxon>Magnoliopsida</taxon>
        <taxon>eudicotyledons</taxon>
        <taxon>Gunneridae</taxon>
        <taxon>Pentapetalae</taxon>
        <taxon>rosids</taxon>
        <taxon>fabids</taxon>
        <taxon>Rosales</taxon>
        <taxon>Cannabaceae</taxon>
        <taxon>Parasponia</taxon>
    </lineage>
</organism>
<keyword evidence="2" id="KW-1185">Reference proteome</keyword>
<protein>
    <submittedName>
        <fullName evidence="1">Uncharacterized protein</fullName>
    </submittedName>
</protein>
<dbReference type="EMBL" id="JXTB01000023">
    <property type="protein sequence ID" value="PON75581.1"/>
    <property type="molecule type" value="Genomic_DNA"/>
</dbReference>
<dbReference type="AlphaFoldDB" id="A0A2P5DQM9"/>
<dbReference type="Proteomes" id="UP000237105">
    <property type="component" value="Unassembled WGS sequence"/>
</dbReference>